<evidence type="ECO:0000256" key="1">
    <source>
        <dbReference type="SAM" id="MobiDB-lite"/>
    </source>
</evidence>
<dbReference type="Proteomes" id="UP000501179">
    <property type="component" value="Chromosome"/>
</dbReference>
<dbReference type="EMBL" id="CP050177">
    <property type="protein sequence ID" value="QIQ03628.1"/>
    <property type="molecule type" value="Genomic_DNA"/>
</dbReference>
<evidence type="ECO:0000313" key="2">
    <source>
        <dbReference type="EMBL" id="QIQ03628.1"/>
    </source>
</evidence>
<reference evidence="2 3" key="1">
    <citation type="submission" date="2020-03" db="EMBL/GenBank/DDBJ databases">
        <title>A novel species.</title>
        <authorList>
            <person name="Gao J."/>
        </authorList>
    </citation>
    <scope>NUCLEOTIDE SEQUENCE [LARGE SCALE GENOMIC DNA]</scope>
    <source>
        <strain evidence="2 3">QMT-12</strain>
    </source>
</reference>
<evidence type="ECO:0000313" key="3">
    <source>
        <dbReference type="Proteomes" id="UP000501179"/>
    </source>
</evidence>
<sequence>MTPRPPVERDAPVATPVPAPSIRRIFRDVVADRLPDRRPPQAALLFGPADDPYRDDDGGFLADFFSEILHQDTCLPGTADGVPLLAALAVDDRVPARHRFTVVDLLFRTATVTDRHRAESWPAAPRHADPGSEARARSAVRVHTPALLARWEAECPAVQLALAGLSVALPTPRTLDATENLTAARRPATPRGAPPRARALHLLGQMLTATGQALAPTKSSRAR</sequence>
<protein>
    <submittedName>
        <fullName evidence="2">Uncharacterized protein</fullName>
    </submittedName>
</protein>
<dbReference type="AlphaFoldDB" id="A0A6G9GZC7"/>
<dbReference type="KEGG" id="slia:HA039_15970"/>
<name>A0A6G9GZC7_9ACTN</name>
<accession>A0A6G9GZC7</accession>
<keyword evidence="3" id="KW-1185">Reference proteome</keyword>
<organism evidence="2 3">
    <name type="scientific">Streptomyces liangshanensis</name>
    <dbReference type="NCBI Taxonomy" id="2717324"/>
    <lineage>
        <taxon>Bacteria</taxon>
        <taxon>Bacillati</taxon>
        <taxon>Actinomycetota</taxon>
        <taxon>Actinomycetes</taxon>
        <taxon>Kitasatosporales</taxon>
        <taxon>Streptomycetaceae</taxon>
        <taxon>Streptomyces</taxon>
    </lineage>
</organism>
<feature type="compositionally biased region" description="Basic and acidic residues" evidence="1">
    <location>
        <begin position="126"/>
        <end position="136"/>
    </location>
</feature>
<dbReference type="RefSeq" id="WP_167029851.1">
    <property type="nucleotide sequence ID" value="NZ_CP050177.1"/>
</dbReference>
<proteinExistence type="predicted"/>
<feature type="region of interest" description="Disordered" evidence="1">
    <location>
        <begin position="116"/>
        <end position="136"/>
    </location>
</feature>
<gene>
    <name evidence="2" type="ORF">HA039_15970</name>
</gene>